<evidence type="ECO:0000259" key="1">
    <source>
        <dbReference type="SMART" id="SM00974"/>
    </source>
</evidence>
<comment type="caution">
    <text evidence="2">The sequence shown here is derived from an EMBL/GenBank/DDBJ whole genome shotgun (WGS) entry which is preliminary data.</text>
</comment>
<dbReference type="Proteomes" id="UP000035054">
    <property type="component" value="Unassembled WGS sequence"/>
</dbReference>
<reference evidence="2 3" key="1">
    <citation type="submission" date="2015-01" db="EMBL/GenBank/DDBJ databases">
        <title>Lifestyle Evolution in Cyanobacterial Symbionts of Sponges.</title>
        <authorList>
            <person name="Burgsdorf I."/>
            <person name="Slaby B.M."/>
            <person name="Handley K.M."/>
            <person name="Haber M."/>
            <person name="Blom J."/>
            <person name="Marshall C.W."/>
            <person name="Gilbert J.A."/>
            <person name="Hentschel U."/>
            <person name="Steindler L."/>
        </authorList>
    </citation>
    <scope>NUCLEOTIDE SEQUENCE [LARGE SCALE GENOMIC DNA]</scope>
    <source>
        <strain evidence="2">142</strain>
    </source>
</reference>
<name>A0A6N3X232_9SYNE</name>
<proteinExistence type="predicted"/>
<feature type="domain" description="Bacteriophage T5 Orf172 DNA-binding" evidence="1">
    <location>
        <begin position="131"/>
        <end position="213"/>
    </location>
</feature>
<dbReference type="AlphaFoldDB" id="A0A6N3X232"/>
<dbReference type="SMART" id="SM00974">
    <property type="entry name" value="T5orf172"/>
    <property type="match status" value="1"/>
</dbReference>
<sequence length="235" mass="26683">MDLNGILLSPQLIKDHLQELMKPGKPYKREELIDLVKERHLQAGGILAQASIISQFKKGLQMMKNNGDIENPLPRYWRIPPNELIEEPAEHEDEPVKEPAEPKVELTVGDGAEKVYGWYYPAYRKLSISEGKNRFPIKVGCTTRNAEQRVQESCGTAPEQPVLGFVAHVDESAIWERFIHSSLTLDGWKRYNSNGNEWFDTSLEELHKIVSLKLAEIERAKKARIADSPPSDNDG</sequence>
<accession>A0A6N3X232</accession>
<evidence type="ECO:0000313" key="2">
    <source>
        <dbReference type="EMBL" id="KKZ10785.1"/>
    </source>
</evidence>
<dbReference type="Pfam" id="PF10544">
    <property type="entry name" value="T5orf172"/>
    <property type="match status" value="1"/>
</dbReference>
<gene>
    <name evidence="2" type="ORF">TH68_09860</name>
</gene>
<dbReference type="InterPro" id="IPR018306">
    <property type="entry name" value="Phage_T5_Orf172_DNA-bd"/>
</dbReference>
<dbReference type="EMBL" id="JXUO01000306">
    <property type="protein sequence ID" value="KKZ10785.1"/>
    <property type="molecule type" value="Genomic_DNA"/>
</dbReference>
<protein>
    <recommendedName>
        <fullName evidence="1">Bacteriophage T5 Orf172 DNA-binding domain-containing protein</fullName>
    </recommendedName>
</protein>
<organism evidence="2 3">
    <name type="scientific">Candidatus Synechococcus spongiarum 142</name>
    <dbReference type="NCBI Taxonomy" id="1608213"/>
    <lineage>
        <taxon>Bacteria</taxon>
        <taxon>Bacillati</taxon>
        <taxon>Cyanobacteriota</taxon>
        <taxon>Cyanophyceae</taxon>
        <taxon>Synechococcales</taxon>
        <taxon>Synechococcaceae</taxon>
        <taxon>Synechococcus</taxon>
    </lineage>
</organism>
<evidence type="ECO:0000313" key="3">
    <source>
        <dbReference type="Proteomes" id="UP000035054"/>
    </source>
</evidence>